<accession>A0AAN5CEC7</accession>
<evidence type="ECO:0000259" key="2">
    <source>
        <dbReference type="PROSITE" id="PS50181"/>
    </source>
</evidence>
<organism evidence="3 4">
    <name type="scientific">Pristionchus mayeri</name>
    <dbReference type="NCBI Taxonomy" id="1317129"/>
    <lineage>
        <taxon>Eukaryota</taxon>
        <taxon>Metazoa</taxon>
        <taxon>Ecdysozoa</taxon>
        <taxon>Nematoda</taxon>
        <taxon>Chromadorea</taxon>
        <taxon>Rhabditida</taxon>
        <taxon>Rhabditina</taxon>
        <taxon>Diplogasteromorpha</taxon>
        <taxon>Diplogasteroidea</taxon>
        <taxon>Neodiplogasteridae</taxon>
        <taxon>Pristionchus</taxon>
    </lineage>
</organism>
<feature type="compositionally biased region" description="Low complexity" evidence="1">
    <location>
        <begin position="420"/>
        <end position="445"/>
    </location>
</feature>
<feature type="region of interest" description="Disordered" evidence="1">
    <location>
        <begin position="207"/>
        <end position="266"/>
    </location>
</feature>
<feature type="region of interest" description="Disordered" evidence="1">
    <location>
        <begin position="419"/>
        <end position="461"/>
    </location>
</feature>
<feature type="compositionally biased region" description="Basic and acidic residues" evidence="1">
    <location>
        <begin position="117"/>
        <end position="135"/>
    </location>
</feature>
<evidence type="ECO:0000313" key="3">
    <source>
        <dbReference type="EMBL" id="GMR40502.1"/>
    </source>
</evidence>
<dbReference type="EMBL" id="BTRK01000003">
    <property type="protein sequence ID" value="GMR40502.1"/>
    <property type="molecule type" value="Genomic_DNA"/>
</dbReference>
<evidence type="ECO:0000256" key="1">
    <source>
        <dbReference type="SAM" id="MobiDB-lite"/>
    </source>
</evidence>
<feature type="region of interest" description="Disordered" evidence="1">
    <location>
        <begin position="69"/>
        <end position="154"/>
    </location>
</feature>
<feature type="compositionally biased region" description="Basic and acidic residues" evidence="1">
    <location>
        <begin position="71"/>
        <end position="81"/>
    </location>
</feature>
<feature type="compositionally biased region" description="Acidic residues" evidence="1">
    <location>
        <begin position="256"/>
        <end position="266"/>
    </location>
</feature>
<dbReference type="SUPFAM" id="SSF81383">
    <property type="entry name" value="F-box domain"/>
    <property type="match status" value="1"/>
</dbReference>
<protein>
    <recommendedName>
        <fullName evidence="2">F-box domain-containing protein</fullName>
    </recommendedName>
</protein>
<gene>
    <name evidence="3" type="ORF">PMAYCL1PPCAC_10697</name>
</gene>
<dbReference type="SMART" id="SM00256">
    <property type="entry name" value="FBOX"/>
    <property type="match status" value="1"/>
</dbReference>
<feature type="compositionally biased region" description="Polar residues" evidence="1">
    <location>
        <begin position="103"/>
        <end position="116"/>
    </location>
</feature>
<comment type="caution">
    <text evidence="3">The sequence shown here is derived from an EMBL/GenBank/DDBJ whole genome shotgun (WGS) entry which is preliminary data.</text>
</comment>
<dbReference type="Pfam" id="PF00646">
    <property type="entry name" value="F-box"/>
    <property type="match status" value="1"/>
</dbReference>
<proteinExistence type="predicted"/>
<reference evidence="4" key="1">
    <citation type="submission" date="2022-10" db="EMBL/GenBank/DDBJ databases">
        <title>Genome assembly of Pristionchus species.</title>
        <authorList>
            <person name="Yoshida K."/>
            <person name="Sommer R.J."/>
        </authorList>
    </citation>
    <scope>NUCLEOTIDE SEQUENCE [LARGE SCALE GENOMIC DNA]</scope>
    <source>
        <strain evidence="4">RS5460</strain>
    </source>
</reference>
<dbReference type="InterPro" id="IPR036047">
    <property type="entry name" value="F-box-like_dom_sf"/>
</dbReference>
<evidence type="ECO:0000313" key="4">
    <source>
        <dbReference type="Proteomes" id="UP001328107"/>
    </source>
</evidence>
<sequence length="685" mass="78688">GSFSSSPFSPLPFSANLASLLHFCSIRRWYEHCFDAASLLPSIITVMASPPKRIRSDLSITEATSKSSRLRNKEFLREENRPSSVHLPAELPVPETEFKDDSPSTSSWRRLPFTTTRKVDRLRNTESQSMEERRPIPHPVTPPTTIEEGSTQPSSKCCELAFTQFRDQNILRRLYNLEERGGRLFEVKPQDSEDTRRLKRNLPTFNTWRTRRRSPSPCCDERPDTLNQNVSEEEETGDTAVHDSAPPSKKLKSEIDADVESDDDLPLETQGPCLSWSWMDEAMDEAEEEQNLMKPTRKVGCVLKPFEWKDENCEGILDLPDELIKAVFSSLPRKERAPLSLVCSRFQQLVLECGEHNFEMIDVDWASEVQRVEGMMTGSVSYSFVVDTSNRSMETSRDIRMFKRAHSKQLDIMFNDSAERNNSSASSPIRSPSPSSSSDDSPNSSTECPSSPDRPRINWNRPPNPVAFKLIKDMYFDKVHLVDRGSKRGLASLAPTLFRGITYSHLSADFCSNRDYTALFFQTFIEDRELKESALSLAWSRECNHDTEEALKLIGKIRSVNSLEIKWKLCGDRMPPFKTDEQTILNDYWLNRLVFRSIKANLMTYGDYTAAGILKAFETISESKSSDKCLTLYVKKDVIEELFEMDLSFYEYEKQTKFCFCKYIYDKSRKTELAASFNKIWIKKK</sequence>
<dbReference type="AlphaFoldDB" id="A0AAN5CEC7"/>
<keyword evidence="4" id="KW-1185">Reference proteome</keyword>
<feature type="non-terminal residue" evidence="3">
    <location>
        <position position="1"/>
    </location>
</feature>
<dbReference type="PROSITE" id="PS50181">
    <property type="entry name" value="FBOX"/>
    <property type="match status" value="1"/>
</dbReference>
<dbReference type="Proteomes" id="UP001328107">
    <property type="component" value="Unassembled WGS sequence"/>
</dbReference>
<dbReference type="InterPro" id="IPR001810">
    <property type="entry name" value="F-box_dom"/>
</dbReference>
<feature type="domain" description="F-box" evidence="2">
    <location>
        <begin position="313"/>
        <end position="361"/>
    </location>
</feature>
<name>A0AAN5CEC7_9BILA</name>
<dbReference type="Gene3D" id="1.20.1280.50">
    <property type="match status" value="1"/>
</dbReference>